<evidence type="ECO:0000313" key="2">
    <source>
        <dbReference type="EMBL" id="ABF41130.1"/>
    </source>
</evidence>
<dbReference type="OrthoDB" id="117207at2"/>
<proteinExistence type="predicted"/>
<dbReference type="STRING" id="204669.Acid345_2129"/>
<evidence type="ECO:0000256" key="1">
    <source>
        <dbReference type="SAM" id="SignalP"/>
    </source>
</evidence>
<evidence type="ECO:0000313" key="3">
    <source>
        <dbReference type="Proteomes" id="UP000002432"/>
    </source>
</evidence>
<feature type="signal peptide" evidence="1">
    <location>
        <begin position="1"/>
        <end position="19"/>
    </location>
</feature>
<dbReference type="KEGG" id="aba:Acid345_2129"/>
<dbReference type="RefSeq" id="WP_011522931.1">
    <property type="nucleotide sequence ID" value="NC_008009.1"/>
</dbReference>
<dbReference type="HOGENOM" id="CLU_1141313_0_0_0"/>
<dbReference type="Gene3D" id="2.40.160.20">
    <property type="match status" value="1"/>
</dbReference>
<evidence type="ECO:0008006" key="4">
    <source>
        <dbReference type="Google" id="ProtNLM"/>
    </source>
</evidence>
<keyword evidence="3" id="KW-1185">Reference proteome</keyword>
<sequence>MKPQLLLAFLLLSVCAAVAQDSIETVRSPHWNYGIWADYGNGLGTRSDVHIGGAGFRVGRVLTNEHGSNWMRGTFEYDIDLTPVEIYHFPKYTEYSGPYTILWPSRNYYTGGLNPFVAKWNFTKGQKWVPYIAAEGGVVFSDGNMPQGDTAETNFTSGAAFGAHRFVSDHGAWTFQGKVFHLSNASIGNHNPGVNIAMQFKIGYTWFKK</sequence>
<dbReference type="EMBL" id="CP000360">
    <property type="protein sequence ID" value="ABF41130.1"/>
    <property type="molecule type" value="Genomic_DNA"/>
</dbReference>
<reference evidence="2 3" key="1">
    <citation type="journal article" date="2009" name="Appl. Environ. Microbiol.">
        <title>Three genomes from the phylum Acidobacteria provide insight into the lifestyles of these microorganisms in soils.</title>
        <authorList>
            <person name="Ward N.L."/>
            <person name="Challacombe J.F."/>
            <person name="Janssen P.H."/>
            <person name="Henrissat B."/>
            <person name="Coutinho P.M."/>
            <person name="Wu M."/>
            <person name="Xie G."/>
            <person name="Haft D.H."/>
            <person name="Sait M."/>
            <person name="Badger J."/>
            <person name="Barabote R.D."/>
            <person name="Bradley B."/>
            <person name="Brettin T.S."/>
            <person name="Brinkac L.M."/>
            <person name="Bruce D."/>
            <person name="Creasy T."/>
            <person name="Daugherty S.C."/>
            <person name="Davidsen T.M."/>
            <person name="DeBoy R.T."/>
            <person name="Detter J.C."/>
            <person name="Dodson R.J."/>
            <person name="Durkin A.S."/>
            <person name="Ganapathy A."/>
            <person name="Gwinn-Giglio M."/>
            <person name="Han C.S."/>
            <person name="Khouri H."/>
            <person name="Kiss H."/>
            <person name="Kothari S.P."/>
            <person name="Madupu R."/>
            <person name="Nelson K.E."/>
            <person name="Nelson W.C."/>
            <person name="Paulsen I."/>
            <person name="Penn K."/>
            <person name="Ren Q."/>
            <person name="Rosovitz M.J."/>
            <person name="Selengut J.D."/>
            <person name="Shrivastava S."/>
            <person name="Sullivan S.A."/>
            <person name="Tapia R."/>
            <person name="Thompson L.S."/>
            <person name="Watkins K.L."/>
            <person name="Yang Q."/>
            <person name="Yu C."/>
            <person name="Zafar N."/>
            <person name="Zhou L."/>
            <person name="Kuske C.R."/>
        </authorList>
    </citation>
    <scope>NUCLEOTIDE SEQUENCE [LARGE SCALE GENOMIC DNA]</scope>
    <source>
        <strain evidence="2 3">Ellin345</strain>
    </source>
</reference>
<accession>Q1IPS0</accession>
<dbReference type="eggNOG" id="ENOG50337E5">
    <property type="taxonomic scope" value="Bacteria"/>
</dbReference>
<dbReference type="Pfam" id="PF09411">
    <property type="entry name" value="PagL"/>
    <property type="match status" value="1"/>
</dbReference>
<dbReference type="AlphaFoldDB" id="Q1IPS0"/>
<keyword evidence="1" id="KW-0732">Signal</keyword>
<organism evidence="2 3">
    <name type="scientific">Koribacter versatilis (strain Ellin345)</name>
    <dbReference type="NCBI Taxonomy" id="204669"/>
    <lineage>
        <taxon>Bacteria</taxon>
        <taxon>Pseudomonadati</taxon>
        <taxon>Acidobacteriota</taxon>
        <taxon>Terriglobia</taxon>
        <taxon>Terriglobales</taxon>
        <taxon>Candidatus Korobacteraceae</taxon>
        <taxon>Candidatus Korobacter</taxon>
    </lineage>
</organism>
<dbReference type="Proteomes" id="UP000002432">
    <property type="component" value="Chromosome"/>
</dbReference>
<dbReference type="InterPro" id="IPR018550">
    <property type="entry name" value="Lipid-A_deacylase-rel"/>
</dbReference>
<feature type="chain" id="PRO_5004191560" description="Lipid A 3-O-deacylase-related protein" evidence="1">
    <location>
        <begin position="20"/>
        <end position="209"/>
    </location>
</feature>
<dbReference type="EnsemblBacteria" id="ABF41130">
    <property type="protein sequence ID" value="ABF41130"/>
    <property type="gene ID" value="Acid345_2129"/>
</dbReference>
<protein>
    <recommendedName>
        <fullName evidence="4">Lipid A 3-O-deacylase-related protein</fullName>
    </recommendedName>
</protein>
<gene>
    <name evidence="2" type="ordered locus">Acid345_2129</name>
</gene>
<name>Q1IPS0_KORVE</name>